<dbReference type="PROSITE" id="PS51253">
    <property type="entry name" value="HTH_CENPB"/>
    <property type="match status" value="1"/>
</dbReference>
<evidence type="ECO:0000313" key="5">
    <source>
        <dbReference type="Proteomes" id="UP000018144"/>
    </source>
</evidence>
<protein>
    <submittedName>
        <fullName evidence="4">Similar to transposase [Paracoccidioides brasiliensis] acc. no. ACY56713</fullName>
    </submittedName>
</protein>
<name>U4LPR6_PYROM</name>
<evidence type="ECO:0000259" key="3">
    <source>
        <dbReference type="PROSITE" id="PS51253"/>
    </source>
</evidence>
<dbReference type="OrthoDB" id="10542431at2759"/>
<dbReference type="EMBL" id="HF936305">
    <property type="protein sequence ID" value="CCX34166.1"/>
    <property type="molecule type" value="Genomic_DNA"/>
</dbReference>
<organism evidence="4 5">
    <name type="scientific">Pyronema omphalodes (strain CBS 100304)</name>
    <name type="common">Pyronema confluens</name>
    <dbReference type="NCBI Taxonomy" id="1076935"/>
    <lineage>
        <taxon>Eukaryota</taxon>
        <taxon>Fungi</taxon>
        <taxon>Dikarya</taxon>
        <taxon>Ascomycota</taxon>
        <taxon>Pezizomycotina</taxon>
        <taxon>Pezizomycetes</taxon>
        <taxon>Pezizales</taxon>
        <taxon>Pyronemataceae</taxon>
        <taxon>Pyronema</taxon>
    </lineage>
</organism>
<gene>
    <name evidence="4" type="ORF">PCON_02666</name>
</gene>
<dbReference type="Proteomes" id="UP000018144">
    <property type="component" value="Unassembled WGS sequence"/>
</dbReference>
<keyword evidence="1" id="KW-0238">DNA-binding</keyword>
<sequence length="137" mass="15641">MHLTVPVFPVHHPLITIPRVKVRADKFSKREARIHQALEKRAAEGTPYQELELEFGVPASTLSDRQKGTQNRQKAQAEQQALPPAVEDSLERWAIQMDEQGFPARLDLFKAMALEMMKRHCEEMKSTIPSTLGPTWL</sequence>
<dbReference type="AlphaFoldDB" id="U4LPR6"/>
<evidence type="ECO:0000313" key="4">
    <source>
        <dbReference type="EMBL" id="CCX34166.1"/>
    </source>
</evidence>
<keyword evidence="5" id="KW-1185">Reference proteome</keyword>
<reference evidence="4 5" key="1">
    <citation type="journal article" date="2013" name="PLoS Genet.">
        <title>The genome and development-dependent transcriptomes of Pyronema confluens: a window into fungal evolution.</title>
        <authorList>
            <person name="Traeger S."/>
            <person name="Altegoer F."/>
            <person name="Freitag M."/>
            <person name="Gabaldon T."/>
            <person name="Kempken F."/>
            <person name="Kumar A."/>
            <person name="Marcet-Houben M."/>
            <person name="Poggeler S."/>
            <person name="Stajich J.E."/>
            <person name="Nowrousian M."/>
        </authorList>
    </citation>
    <scope>NUCLEOTIDE SEQUENCE [LARGE SCALE GENOMIC DNA]</scope>
    <source>
        <strain evidence="5">CBS 100304</strain>
        <tissue evidence="4">Vegetative mycelium</tissue>
    </source>
</reference>
<feature type="domain" description="HTH CENPB-type" evidence="3">
    <location>
        <begin position="74"/>
        <end position="137"/>
    </location>
</feature>
<feature type="compositionally biased region" description="Polar residues" evidence="2">
    <location>
        <begin position="60"/>
        <end position="79"/>
    </location>
</feature>
<feature type="region of interest" description="Disordered" evidence="2">
    <location>
        <begin position="59"/>
        <end position="85"/>
    </location>
</feature>
<evidence type="ECO:0000256" key="1">
    <source>
        <dbReference type="ARBA" id="ARBA00023125"/>
    </source>
</evidence>
<dbReference type="InterPro" id="IPR006600">
    <property type="entry name" value="HTH_CenpB_DNA-bd_dom"/>
</dbReference>
<evidence type="ECO:0000256" key="2">
    <source>
        <dbReference type="SAM" id="MobiDB-lite"/>
    </source>
</evidence>
<proteinExistence type="predicted"/>
<dbReference type="GO" id="GO:0003677">
    <property type="term" value="F:DNA binding"/>
    <property type="evidence" value="ECO:0007669"/>
    <property type="project" value="UniProtKB-KW"/>
</dbReference>
<accession>U4LPR6</accession>